<evidence type="ECO:0000256" key="6">
    <source>
        <dbReference type="ARBA" id="ARBA00031036"/>
    </source>
</evidence>
<evidence type="ECO:0000256" key="5">
    <source>
        <dbReference type="ARBA" id="ARBA00022679"/>
    </source>
</evidence>
<proteinExistence type="inferred from homology"/>
<name>A0A0F9INS4_9ZZZZ</name>
<dbReference type="Pfam" id="PF01048">
    <property type="entry name" value="PNP_UDP_1"/>
    <property type="match status" value="1"/>
</dbReference>
<comment type="caution">
    <text evidence="8">The sequence shown here is derived from an EMBL/GenBank/DDBJ whole genome shotgun (WGS) entry which is preliminary data.</text>
</comment>
<sequence>IRTICSLGISILIVTNAAGGINPEFSQGDYMLICDHINFMVENPLKGSYDSRIGPRFVDMSEPYNRELISIADNSLRHLNTRPNDPRQNDFARPVPVRTGRGLVAGRVIVKKGIYAGVNGPSYETPSEVKMLRLLGADAVGMSTIPEVIVARQMGVQVCGISCITNMAAGIKEEKISHDKVLTLMKTNEKKNSTILKEIIHAFSSHPGIR</sequence>
<keyword evidence="5" id="KW-0808">Transferase</keyword>
<dbReference type="AlphaFoldDB" id="A0A0F9INS4"/>
<dbReference type="InterPro" id="IPR035994">
    <property type="entry name" value="Nucleoside_phosphorylase_sf"/>
</dbReference>
<dbReference type="GO" id="GO:0004731">
    <property type="term" value="F:purine-nucleoside phosphorylase activity"/>
    <property type="evidence" value="ECO:0007669"/>
    <property type="project" value="UniProtKB-EC"/>
</dbReference>
<dbReference type="Gene3D" id="3.40.50.1580">
    <property type="entry name" value="Nucleoside phosphorylase domain"/>
    <property type="match status" value="1"/>
</dbReference>
<organism evidence="8">
    <name type="scientific">marine sediment metagenome</name>
    <dbReference type="NCBI Taxonomy" id="412755"/>
    <lineage>
        <taxon>unclassified sequences</taxon>
        <taxon>metagenomes</taxon>
        <taxon>ecological metagenomes</taxon>
    </lineage>
</organism>
<evidence type="ECO:0000259" key="7">
    <source>
        <dbReference type="Pfam" id="PF01048"/>
    </source>
</evidence>
<dbReference type="GO" id="GO:0005737">
    <property type="term" value="C:cytoplasm"/>
    <property type="evidence" value="ECO:0007669"/>
    <property type="project" value="TreeGrafter"/>
</dbReference>
<accession>A0A0F9INS4</accession>
<protein>
    <recommendedName>
        <fullName evidence="3">purine-nucleoside phosphorylase</fullName>
        <ecNumber evidence="3">2.4.2.1</ecNumber>
    </recommendedName>
    <alternativeName>
        <fullName evidence="6">Inosine-guanosine phosphorylase</fullName>
    </alternativeName>
</protein>
<dbReference type="PANTHER" id="PTHR11904">
    <property type="entry name" value="METHYLTHIOADENOSINE/PURINE NUCLEOSIDE PHOSPHORYLASE"/>
    <property type="match status" value="1"/>
</dbReference>
<evidence type="ECO:0000256" key="4">
    <source>
        <dbReference type="ARBA" id="ARBA00022676"/>
    </source>
</evidence>
<dbReference type="EC" id="2.4.2.1" evidence="3"/>
<evidence type="ECO:0000313" key="8">
    <source>
        <dbReference type="EMBL" id="KKL95380.1"/>
    </source>
</evidence>
<dbReference type="InterPro" id="IPR011268">
    <property type="entry name" value="Purine_phosphorylase"/>
</dbReference>
<dbReference type="UniPathway" id="UPA00606"/>
<evidence type="ECO:0000256" key="3">
    <source>
        <dbReference type="ARBA" id="ARBA00011886"/>
    </source>
</evidence>
<dbReference type="InterPro" id="IPR000845">
    <property type="entry name" value="Nucleoside_phosphorylase_d"/>
</dbReference>
<dbReference type="PANTHER" id="PTHR11904:SF9">
    <property type="entry name" value="PURINE NUCLEOSIDE PHOSPHORYLASE-RELATED"/>
    <property type="match status" value="1"/>
</dbReference>
<comment type="pathway">
    <text evidence="1">Purine metabolism; purine nucleoside salvage.</text>
</comment>
<gene>
    <name evidence="8" type="ORF">LCGC14_1855200</name>
</gene>
<keyword evidence="4" id="KW-0328">Glycosyltransferase</keyword>
<reference evidence="8" key="1">
    <citation type="journal article" date="2015" name="Nature">
        <title>Complex archaea that bridge the gap between prokaryotes and eukaryotes.</title>
        <authorList>
            <person name="Spang A."/>
            <person name="Saw J.H."/>
            <person name="Jorgensen S.L."/>
            <person name="Zaremba-Niedzwiedzka K."/>
            <person name="Martijn J."/>
            <person name="Lind A.E."/>
            <person name="van Eijk R."/>
            <person name="Schleper C."/>
            <person name="Guy L."/>
            <person name="Ettema T.J."/>
        </authorList>
    </citation>
    <scope>NUCLEOTIDE SEQUENCE</scope>
</reference>
<evidence type="ECO:0000256" key="1">
    <source>
        <dbReference type="ARBA" id="ARBA00005058"/>
    </source>
</evidence>
<feature type="non-terminal residue" evidence="8">
    <location>
        <position position="1"/>
    </location>
</feature>
<dbReference type="SUPFAM" id="SSF53167">
    <property type="entry name" value="Purine and uridine phosphorylases"/>
    <property type="match status" value="1"/>
</dbReference>
<comment type="similarity">
    <text evidence="2">Belongs to the PNP/MTAP phosphorylase family.</text>
</comment>
<dbReference type="GO" id="GO:0009116">
    <property type="term" value="P:nucleoside metabolic process"/>
    <property type="evidence" value="ECO:0007669"/>
    <property type="project" value="InterPro"/>
</dbReference>
<evidence type="ECO:0000256" key="2">
    <source>
        <dbReference type="ARBA" id="ARBA00006751"/>
    </source>
</evidence>
<dbReference type="EMBL" id="LAZR01018689">
    <property type="protein sequence ID" value="KKL95380.1"/>
    <property type="molecule type" value="Genomic_DNA"/>
</dbReference>
<feature type="domain" description="Nucleoside phosphorylase" evidence="7">
    <location>
        <begin position="1"/>
        <end position="200"/>
    </location>
</feature>
<dbReference type="CDD" id="cd09009">
    <property type="entry name" value="PNP-EcPNPII_like"/>
    <property type="match status" value="1"/>
</dbReference>